<dbReference type="InterPro" id="IPR051615">
    <property type="entry name" value="Transcr_Regulatory_Elem"/>
</dbReference>
<evidence type="ECO:0000256" key="4">
    <source>
        <dbReference type="ARBA" id="ARBA00023015"/>
    </source>
</evidence>
<dbReference type="PROSITE" id="PS00463">
    <property type="entry name" value="ZN2_CY6_FUNGAL_1"/>
    <property type="match status" value="1"/>
</dbReference>
<feature type="region of interest" description="Disordered" evidence="8">
    <location>
        <begin position="115"/>
        <end position="154"/>
    </location>
</feature>
<dbReference type="Gene3D" id="4.10.240.10">
    <property type="entry name" value="Zn(2)-C6 fungal-type DNA-binding domain"/>
    <property type="match status" value="1"/>
</dbReference>
<evidence type="ECO:0000259" key="9">
    <source>
        <dbReference type="PROSITE" id="PS50048"/>
    </source>
</evidence>
<evidence type="ECO:0000313" key="11">
    <source>
        <dbReference type="Proteomes" id="UP000799324"/>
    </source>
</evidence>
<evidence type="ECO:0000256" key="8">
    <source>
        <dbReference type="SAM" id="MobiDB-lite"/>
    </source>
</evidence>
<sequence>MTHRITKGSVQCKTCKPCRIKKIKCDSGQPQCNQCIQSNTACVYPKDARRQARPSQARVDHLEATVAAMLEHMRTISSTTIQSAHQFPIHQPVENCAPFEDDGAETVVVAAPHHFTQQRPHSSPHPPMSDPSQQTNPEPTTQMETQADGSANVTSLSPCEARVAGVYHEDGRVASVHGLAGIMNPTLRATHSENISKISRRGDMAISMAQARLISNAALQRQHETAIFRNPSKPVDMDECDLDLAKHLLELFFKHQDHPNLILYRPAVMGSIGKPGGPWVNKLLLNAIFYSSSLFSDREGFSSCRGSQNKGQHFYDRFRQLLVEEMGQASIPTAAALLLMSTSLVARGKISEGWNMSGMAYRMVIDLGCHLMLALDYETVESRSNRYNLHRDMEQEMRKRLYWGAYVTDVTQSLFLGRPCMFATVEARVPLSFLDTFEELDEWQPYVDPLSVIIPAYEPQPARAISTFTSLIRLAKIGKMVSDIYDIAIMQNDTKSVLNTKASIERLLEQWTSNSPKHSHTDADHAGNSPPPHQITPHTTFHVLRILLYRAFMEEGHLRRHSDIDMKRQCEQYCQYSAMMITNHVQAYREAFSLRRAPFLFGYAVYSAATVALRVERFSRGQFTEIIPFLWKCLGELQDGCNFGLQRPLAILRDSVHEFYQATKAALPQHIEPTWPDDFDRSIFSNVSLDENLGGGSGISPQSLAGTWSDGFSDCQAALDPSQLQLDQSFMTNDEWTISQNDLYGLFAV</sequence>
<dbReference type="CDD" id="cd00067">
    <property type="entry name" value="GAL4"/>
    <property type="match status" value="1"/>
</dbReference>
<dbReference type="PANTHER" id="PTHR31313:SF86">
    <property type="entry name" value="ZN(2)-C6 FUNGAL-TYPE DOMAIN-CONTAINING PROTEIN"/>
    <property type="match status" value="1"/>
</dbReference>
<organism evidence="10 11">
    <name type="scientific">Lophiostoma macrostomum CBS 122681</name>
    <dbReference type="NCBI Taxonomy" id="1314788"/>
    <lineage>
        <taxon>Eukaryota</taxon>
        <taxon>Fungi</taxon>
        <taxon>Dikarya</taxon>
        <taxon>Ascomycota</taxon>
        <taxon>Pezizomycotina</taxon>
        <taxon>Dothideomycetes</taxon>
        <taxon>Pleosporomycetidae</taxon>
        <taxon>Pleosporales</taxon>
        <taxon>Lophiostomataceae</taxon>
        <taxon>Lophiostoma</taxon>
    </lineage>
</organism>
<comment type="subcellular location">
    <subcellularLocation>
        <location evidence="1">Nucleus</location>
    </subcellularLocation>
</comment>
<keyword evidence="6" id="KW-0804">Transcription</keyword>
<dbReference type="InterPro" id="IPR007219">
    <property type="entry name" value="XnlR_reg_dom"/>
</dbReference>
<feature type="compositionally biased region" description="Polar residues" evidence="8">
    <location>
        <begin position="135"/>
        <end position="154"/>
    </location>
</feature>
<dbReference type="AlphaFoldDB" id="A0A6A6T564"/>
<keyword evidence="11" id="KW-1185">Reference proteome</keyword>
<evidence type="ECO:0000313" key="10">
    <source>
        <dbReference type="EMBL" id="KAF2653674.1"/>
    </source>
</evidence>
<gene>
    <name evidence="10" type="ORF">K491DRAFT_602413</name>
</gene>
<dbReference type="SUPFAM" id="SSF57701">
    <property type="entry name" value="Zn2/Cys6 DNA-binding domain"/>
    <property type="match status" value="1"/>
</dbReference>
<accession>A0A6A6T564</accession>
<evidence type="ECO:0000256" key="2">
    <source>
        <dbReference type="ARBA" id="ARBA00022723"/>
    </source>
</evidence>
<keyword evidence="2" id="KW-0479">Metal-binding</keyword>
<dbReference type="GO" id="GO:0006351">
    <property type="term" value="P:DNA-templated transcription"/>
    <property type="evidence" value="ECO:0007669"/>
    <property type="project" value="InterPro"/>
</dbReference>
<dbReference type="PROSITE" id="PS50048">
    <property type="entry name" value="ZN2_CY6_FUNGAL_2"/>
    <property type="match status" value="1"/>
</dbReference>
<dbReference type="InterPro" id="IPR001138">
    <property type="entry name" value="Zn2Cys6_DnaBD"/>
</dbReference>
<feature type="domain" description="Zn(2)-C6 fungal-type" evidence="9">
    <location>
        <begin position="14"/>
        <end position="44"/>
    </location>
</feature>
<name>A0A6A6T564_9PLEO</name>
<protein>
    <recommendedName>
        <fullName evidence="9">Zn(2)-C6 fungal-type domain-containing protein</fullName>
    </recommendedName>
</protein>
<dbReference type="OrthoDB" id="4161332at2759"/>
<dbReference type="PANTHER" id="PTHR31313">
    <property type="entry name" value="TY1 ENHANCER ACTIVATOR"/>
    <property type="match status" value="1"/>
</dbReference>
<dbReference type="SMART" id="SM00066">
    <property type="entry name" value="GAL4"/>
    <property type="match status" value="1"/>
</dbReference>
<dbReference type="GO" id="GO:0008270">
    <property type="term" value="F:zinc ion binding"/>
    <property type="evidence" value="ECO:0007669"/>
    <property type="project" value="InterPro"/>
</dbReference>
<feature type="region of interest" description="Disordered" evidence="8">
    <location>
        <begin position="514"/>
        <end position="534"/>
    </location>
</feature>
<dbReference type="GO" id="GO:0000981">
    <property type="term" value="F:DNA-binding transcription factor activity, RNA polymerase II-specific"/>
    <property type="evidence" value="ECO:0007669"/>
    <property type="project" value="InterPro"/>
</dbReference>
<evidence type="ECO:0000256" key="3">
    <source>
        <dbReference type="ARBA" id="ARBA00022833"/>
    </source>
</evidence>
<keyword evidence="7" id="KW-0539">Nucleus</keyword>
<dbReference type="InterPro" id="IPR036864">
    <property type="entry name" value="Zn2-C6_fun-type_DNA-bd_sf"/>
</dbReference>
<dbReference type="GO" id="GO:0003677">
    <property type="term" value="F:DNA binding"/>
    <property type="evidence" value="ECO:0007669"/>
    <property type="project" value="UniProtKB-KW"/>
</dbReference>
<dbReference type="GO" id="GO:0005634">
    <property type="term" value="C:nucleus"/>
    <property type="evidence" value="ECO:0007669"/>
    <property type="project" value="UniProtKB-SubCell"/>
</dbReference>
<dbReference type="EMBL" id="MU004377">
    <property type="protein sequence ID" value="KAF2653674.1"/>
    <property type="molecule type" value="Genomic_DNA"/>
</dbReference>
<evidence type="ECO:0000256" key="6">
    <source>
        <dbReference type="ARBA" id="ARBA00023163"/>
    </source>
</evidence>
<reference evidence="10" key="1">
    <citation type="journal article" date="2020" name="Stud. Mycol.">
        <title>101 Dothideomycetes genomes: a test case for predicting lifestyles and emergence of pathogens.</title>
        <authorList>
            <person name="Haridas S."/>
            <person name="Albert R."/>
            <person name="Binder M."/>
            <person name="Bloem J."/>
            <person name="Labutti K."/>
            <person name="Salamov A."/>
            <person name="Andreopoulos B."/>
            <person name="Baker S."/>
            <person name="Barry K."/>
            <person name="Bills G."/>
            <person name="Bluhm B."/>
            <person name="Cannon C."/>
            <person name="Castanera R."/>
            <person name="Culley D."/>
            <person name="Daum C."/>
            <person name="Ezra D."/>
            <person name="Gonzalez J."/>
            <person name="Henrissat B."/>
            <person name="Kuo A."/>
            <person name="Liang C."/>
            <person name="Lipzen A."/>
            <person name="Lutzoni F."/>
            <person name="Magnuson J."/>
            <person name="Mondo S."/>
            <person name="Nolan M."/>
            <person name="Ohm R."/>
            <person name="Pangilinan J."/>
            <person name="Park H.-J."/>
            <person name="Ramirez L."/>
            <person name="Alfaro M."/>
            <person name="Sun H."/>
            <person name="Tritt A."/>
            <person name="Yoshinaga Y."/>
            <person name="Zwiers L.-H."/>
            <person name="Turgeon B."/>
            <person name="Goodwin S."/>
            <person name="Spatafora J."/>
            <person name="Crous P."/>
            <person name="Grigoriev I."/>
        </authorList>
    </citation>
    <scope>NUCLEOTIDE SEQUENCE</scope>
    <source>
        <strain evidence="10">CBS 122681</strain>
    </source>
</reference>
<evidence type="ECO:0000256" key="7">
    <source>
        <dbReference type="ARBA" id="ARBA00023242"/>
    </source>
</evidence>
<evidence type="ECO:0000256" key="1">
    <source>
        <dbReference type="ARBA" id="ARBA00004123"/>
    </source>
</evidence>
<dbReference type="Pfam" id="PF04082">
    <property type="entry name" value="Fungal_trans"/>
    <property type="match status" value="1"/>
</dbReference>
<keyword evidence="5" id="KW-0238">DNA-binding</keyword>
<dbReference type="CDD" id="cd12148">
    <property type="entry name" value="fungal_TF_MHR"/>
    <property type="match status" value="1"/>
</dbReference>
<keyword evidence="4" id="KW-0805">Transcription regulation</keyword>
<dbReference type="SMART" id="SM00906">
    <property type="entry name" value="Fungal_trans"/>
    <property type="match status" value="1"/>
</dbReference>
<proteinExistence type="predicted"/>
<dbReference type="Proteomes" id="UP000799324">
    <property type="component" value="Unassembled WGS sequence"/>
</dbReference>
<dbReference type="Pfam" id="PF00172">
    <property type="entry name" value="Zn_clus"/>
    <property type="match status" value="1"/>
</dbReference>
<evidence type="ECO:0000256" key="5">
    <source>
        <dbReference type="ARBA" id="ARBA00023125"/>
    </source>
</evidence>
<keyword evidence="3" id="KW-0862">Zinc</keyword>